<sequence>MRQQRLGAPFAVFLTAETVSAAGSMVTMVALPLVAVQQLHASTLTVGLLEAVQWIPSVFLGLLLGALVDRNQRRCRSMMVAADIGRACTLGTIPLAGAFGMLTLPFLLVAATLTGFFTAFFQAAYAPYLRQLLPSDLFSAGNGYLQSGRSAARIAGPSLAGALVAIVGASTTITVDALSFILCSVALLTIAAPYAPPDAGARRSIRADIAEGLSTLRTNSLLAAITTGAATANLFITAIGALEIVFLVRSAHLAPTAVGIVLTVGGIGGLAGALLSRGLNDRYGLGRIAILAFLATAPAALLLPITQTGAAATLFAIGVCAISFGISLGSVALTTLRLQHTPQRLQGRVSAVSQVLNAATIPLGALLGGVSGQYLGTRVALAVLAIGYIAFSIVFSRSPLRTADRLSVGS</sequence>
<feature type="domain" description="Major facilitator superfamily (MFS) profile" evidence="7">
    <location>
        <begin position="4"/>
        <end position="402"/>
    </location>
</feature>
<comment type="subcellular location">
    <subcellularLocation>
        <location evidence="1">Cell membrane</location>
        <topology evidence="1">Multi-pass membrane protein</topology>
    </subcellularLocation>
</comment>
<dbReference type="InterPro" id="IPR011701">
    <property type="entry name" value="MFS"/>
</dbReference>
<feature type="transmembrane region" description="Helical" evidence="6">
    <location>
        <begin position="45"/>
        <end position="68"/>
    </location>
</feature>
<evidence type="ECO:0000259" key="7">
    <source>
        <dbReference type="PROSITE" id="PS50850"/>
    </source>
</evidence>
<evidence type="ECO:0000256" key="5">
    <source>
        <dbReference type="ARBA" id="ARBA00023136"/>
    </source>
</evidence>
<evidence type="ECO:0000256" key="4">
    <source>
        <dbReference type="ARBA" id="ARBA00022989"/>
    </source>
</evidence>
<reference evidence="8 9" key="1">
    <citation type="submission" date="2019-07" db="EMBL/GenBank/DDBJ databases">
        <title>Full genome sequence of Humibacter sp. WJ7-1.</title>
        <authorList>
            <person name="Im W.-T."/>
        </authorList>
    </citation>
    <scope>NUCLEOTIDE SEQUENCE [LARGE SCALE GENOMIC DNA]</scope>
    <source>
        <strain evidence="8 9">WJ7-1</strain>
    </source>
</reference>
<protein>
    <submittedName>
        <fullName evidence="8">MFS transporter</fullName>
    </submittedName>
</protein>
<feature type="transmembrane region" description="Helical" evidence="6">
    <location>
        <begin position="221"/>
        <end position="247"/>
    </location>
</feature>
<keyword evidence="3 6" id="KW-0812">Transmembrane</keyword>
<dbReference type="RefSeq" id="WP_146321165.1">
    <property type="nucleotide sequence ID" value="NZ_CP042305.1"/>
</dbReference>
<dbReference type="PANTHER" id="PTHR23513">
    <property type="entry name" value="INTEGRAL MEMBRANE EFFLUX PROTEIN-RELATED"/>
    <property type="match status" value="1"/>
</dbReference>
<evidence type="ECO:0000256" key="3">
    <source>
        <dbReference type="ARBA" id="ARBA00022692"/>
    </source>
</evidence>
<feature type="transmembrane region" description="Helical" evidence="6">
    <location>
        <begin position="312"/>
        <end position="336"/>
    </location>
</feature>
<organism evidence="8 9">
    <name type="scientific">Humibacter ginsenosidimutans</name>
    <dbReference type="NCBI Taxonomy" id="2599293"/>
    <lineage>
        <taxon>Bacteria</taxon>
        <taxon>Bacillati</taxon>
        <taxon>Actinomycetota</taxon>
        <taxon>Actinomycetes</taxon>
        <taxon>Micrococcales</taxon>
        <taxon>Microbacteriaceae</taxon>
        <taxon>Humibacter</taxon>
    </lineage>
</organism>
<gene>
    <name evidence="8" type="ORF">FPZ11_11840</name>
</gene>
<keyword evidence="4 6" id="KW-1133">Transmembrane helix</keyword>
<keyword evidence="9" id="KW-1185">Reference proteome</keyword>
<dbReference type="Gene3D" id="1.20.1250.20">
    <property type="entry name" value="MFS general substrate transporter like domains"/>
    <property type="match status" value="1"/>
</dbReference>
<feature type="transmembrane region" description="Helical" evidence="6">
    <location>
        <begin position="348"/>
        <end position="369"/>
    </location>
</feature>
<dbReference type="KEGG" id="huw:FPZ11_11840"/>
<dbReference type="Proteomes" id="UP000320216">
    <property type="component" value="Chromosome"/>
</dbReference>
<evidence type="ECO:0000256" key="6">
    <source>
        <dbReference type="SAM" id="Phobius"/>
    </source>
</evidence>
<keyword evidence="5 6" id="KW-0472">Membrane</keyword>
<evidence type="ECO:0000313" key="9">
    <source>
        <dbReference type="Proteomes" id="UP000320216"/>
    </source>
</evidence>
<dbReference type="Pfam" id="PF07690">
    <property type="entry name" value="MFS_1"/>
    <property type="match status" value="1"/>
</dbReference>
<dbReference type="AlphaFoldDB" id="A0A5B8M595"/>
<dbReference type="InterPro" id="IPR020846">
    <property type="entry name" value="MFS_dom"/>
</dbReference>
<feature type="transmembrane region" description="Helical" evidence="6">
    <location>
        <begin position="253"/>
        <end position="276"/>
    </location>
</feature>
<evidence type="ECO:0000313" key="8">
    <source>
        <dbReference type="EMBL" id="QDZ15361.1"/>
    </source>
</evidence>
<feature type="transmembrane region" description="Helical" evidence="6">
    <location>
        <begin position="80"/>
        <end position="100"/>
    </location>
</feature>
<keyword evidence="2" id="KW-1003">Cell membrane</keyword>
<dbReference type="SUPFAM" id="SSF103473">
    <property type="entry name" value="MFS general substrate transporter"/>
    <property type="match status" value="1"/>
</dbReference>
<dbReference type="PROSITE" id="PS50850">
    <property type="entry name" value="MFS"/>
    <property type="match status" value="1"/>
</dbReference>
<dbReference type="GO" id="GO:0005886">
    <property type="term" value="C:plasma membrane"/>
    <property type="evidence" value="ECO:0007669"/>
    <property type="project" value="UniProtKB-SubCell"/>
</dbReference>
<feature type="transmembrane region" description="Helical" evidence="6">
    <location>
        <begin position="288"/>
        <end position="306"/>
    </location>
</feature>
<dbReference type="GO" id="GO:0022857">
    <property type="term" value="F:transmembrane transporter activity"/>
    <property type="evidence" value="ECO:0007669"/>
    <property type="project" value="InterPro"/>
</dbReference>
<accession>A0A5B8M595</accession>
<proteinExistence type="predicted"/>
<evidence type="ECO:0000256" key="1">
    <source>
        <dbReference type="ARBA" id="ARBA00004651"/>
    </source>
</evidence>
<dbReference type="PANTHER" id="PTHR23513:SF6">
    <property type="entry name" value="MAJOR FACILITATOR SUPERFAMILY ASSOCIATED DOMAIN-CONTAINING PROTEIN"/>
    <property type="match status" value="1"/>
</dbReference>
<feature type="transmembrane region" description="Helical" evidence="6">
    <location>
        <begin position="375"/>
        <end position="395"/>
    </location>
</feature>
<evidence type="ECO:0000256" key="2">
    <source>
        <dbReference type="ARBA" id="ARBA00022475"/>
    </source>
</evidence>
<name>A0A5B8M595_9MICO</name>
<dbReference type="CDD" id="cd06173">
    <property type="entry name" value="MFS_MefA_like"/>
    <property type="match status" value="1"/>
</dbReference>
<dbReference type="OrthoDB" id="9815525at2"/>
<dbReference type="InterPro" id="IPR036259">
    <property type="entry name" value="MFS_trans_sf"/>
</dbReference>
<dbReference type="EMBL" id="CP042305">
    <property type="protein sequence ID" value="QDZ15361.1"/>
    <property type="molecule type" value="Genomic_DNA"/>
</dbReference>
<feature type="transmembrane region" description="Helical" evidence="6">
    <location>
        <begin position="177"/>
        <end position="196"/>
    </location>
</feature>